<dbReference type="Pfam" id="PF20183">
    <property type="entry name" value="DUF6546"/>
    <property type="match status" value="1"/>
</dbReference>
<gene>
    <name evidence="3" type="ORF">VSDG_03584</name>
</gene>
<feature type="region of interest" description="Disordered" evidence="1">
    <location>
        <begin position="97"/>
        <end position="128"/>
    </location>
</feature>
<dbReference type="InterPro" id="IPR046676">
    <property type="entry name" value="DUF6546"/>
</dbReference>
<proteinExistence type="predicted"/>
<dbReference type="Proteomes" id="UP000284375">
    <property type="component" value="Unassembled WGS sequence"/>
</dbReference>
<feature type="domain" description="DUF6546" evidence="2">
    <location>
        <begin position="372"/>
        <end position="570"/>
    </location>
</feature>
<keyword evidence="4" id="KW-1185">Reference proteome</keyword>
<accession>A0A423WA19</accession>
<reference evidence="3 4" key="1">
    <citation type="submission" date="2015-09" db="EMBL/GenBank/DDBJ databases">
        <title>Host preference determinants of Valsa canker pathogens revealed by comparative genomics.</title>
        <authorList>
            <person name="Yin Z."/>
            <person name="Huang L."/>
        </authorList>
    </citation>
    <scope>NUCLEOTIDE SEQUENCE [LARGE SCALE GENOMIC DNA]</scope>
    <source>
        <strain evidence="3 4">YSFL</strain>
    </source>
</reference>
<evidence type="ECO:0000256" key="1">
    <source>
        <dbReference type="SAM" id="MobiDB-lite"/>
    </source>
</evidence>
<sequence length="605" mass="68768">MEPDSAGASGNIHQSSTAQLPLEATADWASLPLIIQDLILEELADKYKCDSPADRRNRAAYAAVCSEWQDFFESRSFGKLVLHPSALGAFEKIVQRRQSNNPVKKGDRTSWRRRQKTAGKASPPAGSRMPRIKHIWLRVELQQYDCRKCRTPEDSVETVRNNVIFTSALWKLLDILSTWENSDSGHGQDLTLELSAHSPSDSHHMFQDHIGLQDDYPYFAESRVQREYIMRYHHDRTRNNNQLKGDFHKFNTISSLAPPYQQHLDMNIVANRLIRPLDLDFFGIRFRRGQSKDCLPEVKMITSLLIRRQYYRELCPSALGRLFIESLTGLRQIRHERWRLPWTLGQDIYDMAYGPTEVWNPSGAGTVLGSKLPPSLESLHIFEDFNAAIHGRTHTETPRRSGIQVLKGLVSSAPNLKHLSVSFFSDAMDCLKLPAGIFANLESIALTSQVYLRPETGPPNRLLYKAANAAMKMPKLQIMELWNCANGHADILRYESVGTASSSACRLTWRSSWCCMKSTLEKRVVEAWEEVASTNASRELIVETYPLPPGSYSQYGAILHHLKLRNSILDPISGMQVRVGTGEEDQPEATAWRSATPDSYRRMHY</sequence>
<organism evidence="3 4">
    <name type="scientific">Cytospora chrysosperma</name>
    <name type="common">Cytospora canker fungus</name>
    <name type="synonym">Sphaeria chrysosperma</name>
    <dbReference type="NCBI Taxonomy" id="252740"/>
    <lineage>
        <taxon>Eukaryota</taxon>
        <taxon>Fungi</taxon>
        <taxon>Dikarya</taxon>
        <taxon>Ascomycota</taxon>
        <taxon>Pezizomycotina</taxon>
        <taxon>Sordariomycetes</taxon>
        <taxon>Sordariomycetidae</taxon>
        <taxon>Diaporthales</taxon>
        <taxon>Cytosporaceae</taxon>
        <taxon>Cytospora</taxon>
    </lineage>
</organism>
<feature type="region of interest" description="Disordered" evidence="1">
    <location>
        <begin position="579"/>
        <end position="605"/>
    </location>
</feature>
<dbReference type="OrthoDB" id="3728558at2759"/>
<protein>
    <recommendedName>
        <fullName evidence="2">DUF6546 domain-containing protein</fullName>
    </recommendedName>
</protein>
<evidence type="ECO:0000313" key="4">
    <source>
        <dbReference type="Proteomes" id="UP000284375"/>
    </source>
</evidence>
<evidence type="ECO:0000313" key="3">
    <source>
        <dbReference type="EMBL" id="ROW00154.1"/>
    </source>
</evidence>
<comment type="caution">
    <text evidence="3">The sequence shown here is derived from an EMBL/GenBank/DDBJ whole genome shotgun (WGS) entry which is preliminary data.</text>
</comment>
<dbReference type="EMBL" id="LJZO01000009">
    <property type="protein sequence ID" value="ROW00154.1"/>
    <property type="molecule type" value="Genomic_DNA"/>
</dbReference>
<name>A0A423WA19_CYTCH</name>
<dbReference type="AlphaFoldDB" id="A0A423WA19"/>
<evidence type="ECO:0000259" key="2">
    <source>
        <dbReference type="Pfam" id="PF20183"/>
    </source>
</evidence>